<evidence type="ECO:0000259" key="3">
    <source>
        <dbReference type="Pfam" id="PF14603"/>
    </source>
</evidence>
<evidence type="ECO:0000313" key="5">
    <source>
        <dbReference type="RefSeq" id="XP_045550189.1"/>
    </source>
</evidence>
<dbReference type="Gene3D" id="2.30.30.40">
    <property type="entry name" value="SH3 Domains"/>
    <property type="match status" value="1"/>
</dbReference>
<accession>A0ABM3CUH4</accession>
<sequence>MERRSANCADLLPRKTILHGSSPGTLTADGRTSGPREGPINVKALRAKFQEEARAQAQARHQHRPAIAEKPRRLPSTVPGEQCSTLMSPIHSAVENKPVIPRVIFRDGTRVSGGKWPVSFPALVLQAIPPKPPTPPHQNSLHNGGRDCTATAKKSFKDRHLPLVLPGLPLKEQKTDLPPHKEVPPPTKCKKKGFLLHHPFKSTKASKVGGEPAEEPAYVGLTTNRHSGAPVEGLVMDRNKADDRLPLQMEHSSTECQTSGPDITVTTPLEGPGEDSSSMLSATQFFSTLEKGKKRFSPKHLLVYARPKSLRSNGVHLSDHSSTMDKGVHLPSTDYESHAPEHDLPAPLPVCRQHLPCGSALPFFKMNGSSRRLETASEKPFGRDRAELLLVKSDGLPPPRPARKLLPDQGSLGPLPMKPPRPPWVDLRCYHPTTEHHRELTSAVELEPCEDPQSEPPSIANPELIVPEFPEFELNSELETAEGNAFDLAALELEATEFGTPDNPVDLDLGVPDFLSPECELPSCEPPEIPSFDHRALTLSSHHDLVLSEFLAQTLEFPASVLKPQVVSELSAEMVPVEPSFTEDTDQDSASAEFTHSGLTSSVCQQENYYETCDNVYEVVENTNMFTLSQNSHKRKGPPKNPYGDPHPVKEEPRMHIWPRNPCKEKQSPENHEDKDQKKRAKHRLEKEKKEQKEREKKENEMKKKFKVTGQEEAMYHARVTVASKVRKNDLPVKSGDTVSIIRTTNCPKGKWLARDTNHKYGYISVMNVELNIKEMLELGKKAQAAGRGGTEGDTISIGSRSSNHHPMLHSSFTDDDEEWTLDEETLSPYMENRIHNRTVSMPDMLCSHASAHHTLIDGSIEDPHTQTRHEALQKLAIFFQNNKAGISDTAEDRVPTPTNAEAPSFLCVVEPPYSDQEVVFADFELLPPPVLYADFL</sequence>
<evidence type="ECO:0000256" key="2">
    <source>
        <dbReference type="SAM" id="MobiDB-lite"/>
    </source>
</evidence>
<name>A0ABM3CUH4_SALSA</name>
<dbReference type="PANTHER" id="PTHR16830">
    <property type="entry name" value="SH2 CONTAINING ADAPTOR PRAM-1 RELATED"/>
    <property type="match status" value="1"/>
</dbReference>
<dbReference type="SUPFAM" id="SSF50044">
    <property type="entry name" value="SH3-domain"/>
    <property type="match status" value="1"/>
</dbReference>
<dbReference type="GeneID" id="106569300"/>
<feature type="region of interest" description="Disordered" evidence="2">
    <location>
        <begin position="170"/>
        <end position="193"/>
    </location>
</feature>
<feature type="domain" description="Helically-extended SH3" evidence="3">
    <location>
        <begin position="703"/>
        <end position="769"/>
    </location>
</feature>
<feature type="region of interest" description="Disordered" evidence="2">
    <location>
        <begin position="1"/>
        <end position="38"/>
    </location>
</feature>
<protein>
    <submittedName>
        <fullName evidence="5">Uncharacterized protein si:ch211-188c16.1 isoform X1</fullName>
    </submittedName>
</protein>
<dbReference type="InterPro" id="IPR036028">
    <property type="entry name" value="SH3-like_dom_sf"/>
</dbReference>
<feature type="region of interest" description="Disordered" evidence="2">
    <location>
        <begin position="628"/>
        <end position="702"/>
    </location>
</feature>
<dbReference type="PANTHER" id="PTHR16830:SF20">
    <property type="entry name" value="SI:CH211-188C16.1-RELATED"/>
    <property type="match status" value="1"/>
</dbReference>
<keyword evidence="1" id="KW-0597">Phosphoprotein</keyword>
<dbReference type="RefSeq" id="XP_045550189.1">
    <property type="nucleotide sequence ID" value="XM_045694233.1"/>
</dbReference>
<feature type="region of interest" description="Disordered" evidence="2">
    <location>
        <begin position="784"/>
        <end position="817"/>
    </location>
</feature>
<feature type="compositionally biased region" description="Basic and acidic residues" evidence="2">
    <location>
        <begin position="171"/>
        <end position="183"/>
    </location>
</feature>
<feature type="compositionally biased region" description="Basic and acidic residues" evidence="2">
    <location>
        <begin position="685"/>
        <end position="702"/>
    </location>
</feature>
<feature type="compositionally biased region" description="Basic and acidic residues" evidence="2">
    <location>
        <begin position="662"/>
        <end position="677"/>
    </location>
</feature>
<gene>
    <name evidence="5" type="primary">si:ch211-188c16.1</name>
</gene>
<dbReference type="InterPro" id="IPR043443">
    <property type="entry name" value="FYB1/2-like"/>
</dbReference>
<evidence type="ECO:0000256" key="1">
    <source>
        <dbReference type="ARBA" id="ARBA00022553"/>
    </source>
</evidence>
<dbReference type="Proteomes" id="UP001652741">
    <property type="component" value="Chromosome ssa14"/>
</dbReference>
<keyword evidence="4" id="KW-1185">Reference proteome</keyword>
<dbReference type="InterPro" id="IPR029294">
    <property type="entry name" value="hSH3"/>
</dbReference>
<feature type="region of interest" description="Disordered" evidence="2">
    <location>
        <begin position="393"/>
        <end position="418"/>
    </location>
</feature>
<evidence type="ECO:0000313" key="4">
    <source>
        <dbReference type="Proteomes" id="UP001652741"/>
    </source>
</evidence>
<dbReference type="Pfam" id="PF14603">
    <property type="entry name" value="hSH3"/>
    <property type="match status" value="1"/>
</dbReference>
<proteinExistence type="predicted"/>
<organism evidence="4 5">
    <name type="scientific">Salmo salar</name>
    <name type="common">Atlantic salmon</name>
    <dbReference type="NCBI Taxonomy" id="8030"/>
    <lineage>
        <taxon>Eukaryota</taxon>
        <taxon>Metazoa</taxon>
        <taxon>Chordata</taxon>
        <taxon>Craniata</taxon>
        <taxon>Vertebrata</taxon>
        <taxon>Euteleostomi</taxon>
        <taxon>Actinopterygii</taxon>
        <taxon>Neopterygii</taxon>
        <taxon>Teleostei</taxon>
        <taxon>Protacanthopterygii</taxon>
        <taxon>Salmoniformes</taxon>
        <taxon>Salmonidae</taxon>
        <taxon>Salmoninae</taxon>
        <taxon>Salmo</taxon>
    </lineage>
</organism>
<reference evidence="5" key="1">
    <citation type="submission" date="2025-08" db="UniProtKB">
        <authorList>
            <consortium name="RefSeq"/>
        </authorList>
    </citation>
    <scope>IDENTIFICATION</scope>
</reference>